<keyword evidence="2" id="KW-0472">Membrane</keyword>
<keyword evidence="2" id="KW-1133">Transmembrane helix</keyword>
<feature type="transmembrane region" description="Helical" evidence="2">
    <location>
        <begin position="119"/>
        <end position="136"/>
    </location>
</feature>
<dbReference type="InterPro" id="IPR019690">
    <property type="entry name" value="DUF2569"/>
</dbReference>
<keyword evidence="2" id="KW-0812">Transmembrane</keyword>
<gene>
    <name evidence="3" type="ORF">PAHA3_0359</name>
</gene>
<reference evidence="4" key="2">
    <citation type="submission" date="2016-01" db="EMBL/GenBank/DDBJ databases">
        <title>Draft Genome Sequence of Paenibacillus amylolyticus Heshi-A3 that Was Isolated from Fermented Rice Bran with Aging Salted Mackerel, Which Was Named Heshiko as Traditional Fermented Seafood in Japan.</title>
        <authorList>
            <person name="Akuzawa S."/>
            <person name="Nakagawa J."/>
            <person name="Kanekatsu T."/>
            <person name="Kubota E."/>
            <person name="Ohtake R."/>
            <person name="Suzuki T."/>
            <person name="Kanesaki Y."/>
        </authorList>
    </citation>
    <scope>NUCLEOTIDE SEQUENCE [LARGE SCALE GENOMIC DNA]</scope>
    <source>
        <strain evidence="4">Heshi-A3</strain>
    </source>
</reference>
<dbReference type="Pfam" id="PF10754">
    <property type="entry name" value="DUF2569"/>
    <property type="match status" value="1"/>
</dbReference>
<feature type="transmembrane region" description="Helical" evidence="2">
    <location>
        <begin position="85"/>
        <end position="107"/>
    </location>
</feature>
<evidence type="ECO:0000256" key="1">
    <source>
        <dbReference type="SAM" id="MobiDB-lite"/>
    </source>
</evidence>
<dbReference type="AlphaFoldDB" id="A0A100VIH3"/>
<dbReference type="EMBL" id="BCNV01000001">
    <property type="protein sequence ID" value="GAS80289.1"/>
    <property type="molecule type" value="Genomic_DNA"/>
</dbReference>
<accession>A0A100VIH3</accession>
<organism evidence="3 4">
    <name type="scientific">Paenibacillus amylolyticus</name>
    <dbReference type="NCBI Taxonomy" id="1451"/>
    <lineage>
        <taxon>Bacteria</taxon>
        <taxon>Bacillati</taxon>
        <taxon>Bacillota</taxon>
        <taxon>Bacilli</taxon>
        <taxon>Bacillales</taxon>
        <taxon>Paenibacillaceae</taxon>
        <taxon>Paenibacillus</taxon>
    </lineage>
</organism>
<name>A0A100VIH3_PAEAM</name>
<dbReference type="Proteomes" id="UP000069697">
    <property type="component" value="Unassembled WGS sequence"/>
</dbReference>
<proteinExistence type="predicted"/>
<feature type="compositionally biased region" description="Low complexity" evidence="1">
    <location>
        <begin position="7"/>
        <end position="16"/>
    </location>
</feature>
<feature type="transmembrane region" description="Helical" evidence="2">
    <location>
        <begin position="33"/>
        <end position="52"/>
    </location>
</feature>
<feature type="transmembrane region" description="Helical" evidence="2">
    <location>
        <begin position="156"/>
        <end position="172"/>
    </location>
</feature>
<comment type="caution">
    <text evidence="3">The sequence shown here is derived from an EMBL/GenBank/DDBJ whole genome shotgun (WGS) entry which is preliminary data.</text>
</comment>
<evidence type="ECO:0000313" key="3">
    <source>
        <dbReference type="EMBL" id="GAS80289.1"/>
    </source>
</evidence>
<sequence length="183" mass="21158">MGRKYSNSDSDMDMNSLQPKTGIRPERPGISGLGGWLILIQISLWLALVFLISDVSQVNVVMDPARWEEGRGVDPQIYAEMIRPLLWFGFISSSILLMIVIVNLVLLYKRKRQFPRMMMVMYMMNVIISIVTWILIARNEIPREQHVLDATPAFHLIVRSILVCCIFIPYFLKSIRVKNTFVK</sequence>
<protein>
    <submittedName>
        <fullName evidence="3">Transglutaminase</fullName>
    </submittedName>
</protein>
<reference evidence="3 4" key="1">
    <citation type="journal article" date="2016" name="Genome Announc.">
        <title>Draft Genome Sequence of Paenibacillus amylolyticus Heshi-A3, Isolated from Fermented Rice Bran in a Japanese Fermented Seafood Dish.</title>
        <authorList>
            <person name="Akuzawa S."/>
            <person name="Nagaoka J."/>
            <person name="Kanekatsu M."/>
            <person name="Kubota E."/>
            <person name="Ohtake R."/>
            <person name="Suzuki T."/>
            <person name="Kanesaki Y."/>
        </authorList>
    </citation>
    <scope>NUCLEOTIDE SEQUENCE [LARGE SCALE GENOMIC DNA]</scope>
    <source>
        <strain evidence="3 4">Heshi-A3</strain>
    </source>
</reference>
<dbReference type="RefSeq" id="WP_062833189.1">
    <property type="nucleotide sequence ID" value="NZ_BCNV01000001.1"/>
</dbReference>
<feature type="region of interest" description="Disordered" evidence="1">
    <location>
        <begin position="1"/>
        <end position="26"/>
    </location>
</feature>
<evidence type="ECO:0000313" key="4">
    <source>
        <dbReference type="Proteomes" id="UP000069697"/>
    </source>
</evidence>
<evidence type="ECO:0000256" key="2">
    <source>
        <dbReference type="SAM" id="Phobius"/>
    </source>
</evidence>